<dbReference type="RefSeq" id="XP_024585727.1">
    <property type="nucleotide sequence ID" value="XM_024720538.1"/>
</dbReference>
<keyword evidence="2" id="KW-1185">Reference proteome</keyword>
<dbReference type="AlphaFoldDB" id="A0A0P1B4V9"/>
<protein>
    <submittedName>
        <fullName evidence="1">Uncharacterized protein</fullName>
    </submittedName>
</protein>
<evidence type="ECO:0000313" key="1">
    <source>
        <dbReference type="EMBL" id="CEG49358.1"/>
    </source>
</evidence>
<name>A0A0P1B4V9_PLAHL</name>
<organism evidence="1 2">
    <name type="scientific">Plasmopara halstedii</name>
    <name type="common">Downy mildew of sunflower</name>
    <dbReference type="NCBI Taxonomy" id="4781"/>
    <lineage>
        <taxon>Eukaryota</taxon>
        <taxon>Sar</taxon>
        <taxon>Stramenopiles</taxon>
        <taxon>Oomycota</taxon>
        <taxon>Peronosporomycetes</taxon>
        <taxon>Peronosporales</taxon>
        <taxon>Peronosporaceae</taxon>
        <taxon>Plasmopara</taxon>
    </lineage>
</organism>
<dbReference type="Proteomes" id="UP000054928">
    <property type="component" value="Unassembled WGS sequence"/>
</dbReference>
<dbReference type="GeneID" id="36402178"/>
<sequence length="55" mass="6196">MALKGFLYHGASRNFEVSAEAFGSSGKLRNFNCLLRLPYDIAHTLSLTHRENRQG</sequence>
<dbReference type="EMBL" id="CCYD01003042">
    <property type="protein sequence ID" value="CEG49358.1"/>
    <property type="molecule type" value="Genomic_DNA"/>
</dbReference>
<accession>A0A0P1B4V9</accession>
<evidence type="ECO:0000313" key="2">
    <source>
        <dbReference type="Proteomes" id="UP000054928"/>
    </source>
</evidence>
<proteinExistence type="predicted"/>
<reference evidence="2" key="1">
    <citation type="submission" date="2014-09" db="EMBL/GenBank/DDBJ databases">
        <authorList>
            <person name="Sharma Rahul"/>
            <person name="Thines Marco"/>
        </authorList>
    </citation>
    <scope>NUCLEOTIDE SEQUENCE [LARGE SCALE GENOMIC DNA]</scope>
</reference>